<feature type="compositionally biased region" description="Polar residues" evidence="1">
    <location>
        <begin position="34"/>
        <end position="44"/>
    </location>
</feature>
<accession>A0A0C9VJ64</accession>
<gene>
    <name evidence="2" type="ORF">M422DRAFT_31649</name>
</gene>
<reference evidence="2 3" key="1">
    <citation type="submission" date="2014-06" db="EMBL/GenBank/DDBJ databases">
        <title>Evolutionary Origins and Diversification of the Mycorrhizal Mutualists.</title>
        <authorList>
            <consortium name="DOE Joint Genome Institute"/>
            <consortium name="Mycorrhizal Genomics Consortium"/>
            <person name="Kohler A."/>
            <person name="Kuo A."/>
            <person name="Nagy L.G."/>
            <person name="Floudas D."/>
            <person name="Copeland A."/>
            <person name="Barry K.W."/>
            <person name="Cichocki N."/>
            <person name="Veneault-Fourrey C."/>
            <person name="LaButti K."/>
            <person name="Lindquist E.A."/>
            <person name="Lipzen A."/>
            <person name="Lundell T."/>
            <person name="Morin E."/>
            <person name="Murat C."/>
            <person name="Riley R."/>
            <person name="Ohm R."/>
            <person name="Sun H."/>
            <person name="Tunlid A."/>
            <person name="Henrissat B."/>
            <person name="Grigoriev I.V."/>
            <person name="Hibbett D.S."/>
            <person name="Martin F."/>
        </authorList>
    </citation>
    <scope>NUCLEOTIDE SEQUENCE [LARGE SCALE GENOMIC DNA]</scope>
    <source>
        <strain evidence="2 3">SS14</strain>
    </source>
</reference>
<dbReference type="HOGENOM" id="CLU_2997971_0_0_1"/>
<protein>
    <submittedName>
        <fullName evidence="2">Uncharacterized protein</fullName>
    </submittedName>
</protein>
<dbReference type="Proteomes" id="UP000054279">
    <property type="component" value="Unassembled WGS sequence"/>
</dbReference>
<feature type="region of interest" description="Disordered" evidence="1">
    <location>
        <begin position="1"/>
        <end position="22"/>
    </location>
</feature>
<keyword evidence="3" id="KW-1185">Reference proteome</keyword>
<proteinExistence type="predicted"/>
<evidence type="ECO:0000256" key="1">
    <source>
        <dbReference type="SAM" id="MobiDB-lite"/>
    </source>
</evidence>
<feature type="region of interest" description="Disordered" evidence="1">
    <location>
        <begin position="34"/>
        <end position="53"/>
    </location>
</feature>
<dbReference type="EMBL" id="KN837135">
    <property type="protein sequence ID" value="KIJ41622.1"/>
    <property type="molecule type" value="Genomic_DNA"/>
</dbReference>
<sequence>MPFHAKNTQLHSQPMRNLTDDSLSIDPWNVTCDSVTHNTGNSPPITKDERMKE</sequence>
<organism evidence="2 3">
    <name type="scientific">Sphaerobolus stellatus (strain SS14)</name>
    <dbReference type="NCBI Taxonomy" id="990650"/>
    <lineage>
        <taxon>Eukaryota</taxon>
        <taxon>Fungi</taxon>
        <taxon>Dikarya</taxon>
        <taxon>Basidiomycota</taxon>
        <taxon>Agaricomycotina</taxon>
        <taxon>Agaricomycetes</taxon>
        <taxon>Phallomycetidae</taxon>
        <taxon>Geastrales</taxon>
        <taxon>Sphaerobolaceae</taxon>
        <taxon>Sphaerobolus</taxon>
    </lineage>
</organism>
<dbReference type="AlphaFoldDB" id="A0A0C9VJ64"/>
<name>A0A0C9VJ64_SPHS4</name>
<evidence type="ECO:0000313" key="3">
    <source>
        <dbReference type="Proteomes" id="UP000054279"/>
    </source>
</evidence>
<evidence type="ECO:0000313" key="2">
    <source>
        <dbReference type="EMBL" id="KIJ41622.1"/>
    </source>
</evidence>